<dbReference type="CDD" id="cd04301">
    <property type="entry name" value="NAT_SF"/>
    <property type="match status" value="1"/>
</dbReference>
<evidence type="ECO:0000259" key="1">
    <source>
        <dbReference type="PROSITE" id="PS51186"/>
    </source>
</evidence>
<dbReference type="RefSeq" id="WP_311613767.1">
    <property type="nucleotide sequence ID" value="NZ_JAVRFI010000019.1"/>
</dbReference>
<keyword evidence="3" id="KW-1185">Reference proteome</keyword>
<feature type="domain" description="N-acetyltransferase" evidence="1">
    <location>
        <begin position="33"/>
        <end position="193"/>
    </location>
</feature>
<dbReference type="InterPro" id="IPR000182">
    <property type="entry name" value="GNAT_dom"/>
</dbReference>
<dbReference type="InterPro" id="IPR016181">
    <property type="entry name" value="Acyl_CoA_acyltransferase"/>
</dbReference>
<evidence type="ECO:0000313" key="2">
    <source>
        <dbReference type="EMBL" id="MDT0452280.1"/>
    </source>
</evidence>
<organism evidence="2 3">
    <name type="scientific">Streptomyces hesseae</name>
    <dbReference type="NCBI Taxonomy" id="3075519"/>
    <lineage>
        <taxon>Bacteria</taxon>
        <taxon>Bacillati</taxon>
        <taxon>Actinomycetota</taxon>
        <taxon>Actinomycetes</taxon>
        <taxon>Kitasatosporales</taxon>
        <taxon>Streptomycetaceae</taxon>
        <taxon>Streptomyces</taxon>
    </lineage>
</organism>
<dbReference type="PROSITE" id="PS51186">
    <property type="entry name" value="GNAT"/>
    <property type="match status" value="1"/>
</dbReference>
<keyword evidence="2" id="KW-0012">Acyltransferase</keyword>
<evidence type="ECO:0000313" key="3">
    <source>
        <dbReference type="Proteomes" id="UP001180531"/>
    </source>
</evidence>
<dbReference type="Pfam" id="PF13527">
    <property type="entry name" value="Acetyltransf_9"/>
    <property type="match status" value="1"/>
</dbReference>
<accession>A0ABU2SWN1</accession>
<dbReference type="GO" id="GO:0016746">
    <property type="term" value="F:acyltransferase activity"/>
    <property type="evidence" value="ECO:0007669"/>
    <property type="project" value="UniProtKB-KW"/>
</dbReference>
<sequence>MDWIRYAVSWGPNTLCSTGEEGQLNGVKGVAGMDIGMYAEDYVPKQFRIQAHALREEAWPGLGGIPHDPALNPLTILLVTPDGEVTAVLDVLSKDIEHEGVRYRAAGLSSVVTAEAHQGKGHGRQLVAAAREIIAKSGADLGIFTCDRPLRGFYEGAGWRVLEGAVLVGGTPEAPFPSDRPGFDKVTMAGFFTERGRRGAASFRDARIGLYPGEIDRLW</sequence>
<gene>
    <name evidence="2" type="ORF">RM609_24805</name>
</gene>
<protein>
    <submittedName>
        <fullName evidence="2">GNAT family N-acetyltransferase</fullName>
        <ecNumber evidence="2">2.3.1.-</ecNumber>
    </submittedName>
</protein>
<dbReference type="SUPFAM" id="SSF55729">
    <property type="entry name" value="Acyl-CoA N-acyltransferases (Nat)"/>
    <property type="match status" value="1"/>
</dbReference>
<reference evidence="2" key="1">
    <citation type="submission" date="2024-05" db="EMBL/GenBank/DDBJ databases">
        <title>30 novel species of actinomycetes from the DSMZ collection.</title>
        <authorList>
            <person name="Nouioui I."/>
        </authorList>
    </citation>
    <scope>NUCLEOTIDE SEQUENCE</scope>
    <source>
        <strain evidence="2">DSM 40473</strain>
    </source>
</reference>
<comment type="caution">
    <text evidence="2">The sequence shown here is derived from an EMBL/GenBank/DDBJ whole genome shotgun (WGS) entry which is preliminary data.</text>
</comment>
<dbReference type="Proteomes" id="UP001180531">
    <property type="component" value="Unassembled WGS sequence"/>
</dbReference>
<name>A0ABU2SWN1_9ACTN</name>
<dbReference type="Gene3D" id="3.40.630.30">
    <property type="match status" value="1"/>
</dbReference>
<proteinExistence type="predicted"/>
<dbReference type="EC" id="2.3.1.-" evidence="2"/>
<keyword evidence="2" id="KW-0808">Transferase</keyword>
<dbReference type="EMBL" id="JAVRFI010000019">
    <property type="protein sequence ID" value="MDT0452280.1"/>
    <property type="molecule type" value="Genomic_DNA"/>
</dbReference>